<dbReference type="GeneTree" id="ENSGT00940000161627"/>
<dbReference type="OMA" id="MAWENKP"/>
<dbReference type="Proteomes" id="UP000028761">
    <property type="component" value="Chromosome 1"/>
</dbReference>
<evidence type="ECO:0000313" key="1">
    <source>
        <dbReference type="Ensembl" id="ENSPANP00000055096.1"/>
    </source>
</evidence>
<dbReference type="Ensembl" id="ENSPANT00000082520.1">
    <property type="protein sequence ID" value="ENSPANP00000055096.1"/>
    <property type="gene ID" value="ENSPANG00000050633.1"/>
</dbReference>
<sequence>MYSFLEYLWKEIFYQKEYWHNLGSLQPPPPRFNQFSCFSLLSSWDYRCPSPHPANFCIFSRDGVSPCWPDWSRTPDLVICPPWPPKVLGLQA</sequence>
<name>A0A8I5NAW3_PAPAN</name>
<reference evidence="1" key="2">
    <citation type="submission" date="2025-08" db="UniProtKB">
        <authorList>
            <consortium name="Ensembl"/>
        </authorList>
    </citation>
    <scope>IDENTIFICATION</scope>
</reference>
<dbReference type="PANTHER" id="PTHR46254:SF6">
    <property type="entry name" value="HIGH MOBILITY GROUP AT-HOOK 2"/>
    <property type="match status" value="1"/>
</dbReference>
<evidence type="ECO:0000313" key="2">
    <source>
        <dbReference type="Proteomes" id="UP000028761"/>
    </source>
</evidence>
<protein>
    <submittedName>
        <fullName evidence="1">Uncharacterized protein</fullName>
    </submittedName>
</protein>
<organism evidence="1 2">
    <name type="scientific">Papio anubis</name>
    <name type="common">Olive baboon</name>
    <dbReference type="NCBI Taxonomy" id="9555"/>
    <lineage>
        <taxon>Eukaryota</taxon>
        <taxon>Metazoa</taxon>
        <taxon>Chordata</taxon>
        <taxon>Craniata</taxon>
        <taxon>Vertebrata</taxon>
        <taxon>Euteleostomi</taxon>
        <taxon>Mammalia</taxon>
        <taxon>Eutheria</taxon>
        <taxon>Euarchontoglires</taxon>
        <taxon>Primates</taxon>
        <taxon>Haplorrhini</taxon>
        <taxon>Catarrhini</taxon>
        <taxon>Cercopithecidae</taxon>
        <taxon>Cercopithecinae</taxon>
        <taxon>Papio</taxon>
    </lineage>
</organism>
<accession>A0A8I5NAW3</accession>
<dbReference type="PANTHER" id="PTHR46254">
    <property type="entry name" value="PROTEIN GVQW1-RELATED"/>
    <property type="match status" value="1"/>
</dbReference>
<proteinExistence type="predicted"/>
<reference evidence="1 2" key="1">
    <citation type="submission" date="2012-03" db="EMBL/GenBank/DDBJ databases">
        <title>Whole Genome Assembly of Papio anubis.</title>
        <authorList>
            <person name="Liu Y.L."/>
            <person name="Abraham K.A."/>
            <person name="Akbar H.A."/>
            <person name="Ali S.A."/>
            <person name="Anosike U.A."/>
            <person name="Aqrawi P.A."/>
            <person name="Arias F.A."/>
            <person name="Attaway T.A."/>
            <person name="Awwad R.A."/>
            <person name="Babu C.B."/>
            <person name="Bandaranaike D.B."/>
            <person name="Battles P.B."/>
            <person name="Bell A.B."/>
            <person name="Beltran B.B."/>
            <person name="Berhane-Mersha D.B."/>
            <person name="Bess C.B."/>
            <person name="Bickham C.B."/>
            <person name="Bolden T.B."/>
            <person name="Carter K.C."/>
            <person name="Chau D.C."/>
            <person name="Chavez A.C."/>
            <person name="Clerc-Blankenburg K.C."/>
            <person name="Coyle M.C."/>
            <person name="Dao M.D."/>
            <person name="Davila M.L.D."/>
            <person name="Davy-Carroll L.D."/>
            <person name="Denson S.D."/>
            <person name="Dinh H.D."/>
            <person name="Fernandez S.F."/>
            <person name="Fernando P.F."/>
            <person name="Forbes L.F."/>
            <person name="Francis C.F."/>
            <person name="Francisco L.F."/>
            <person name="Fu Q.F."/>
            <person name="Garcia-Iii R.G."/>
            <person name="Garrett T.G."/>
            <person name="Gross S.G."/>
            <person name="Gubbala S.G."/>
            <person name="Hirani K.H."/>
            <person name="Hogues M.H."/>
            <person name="Hollins B.H."/>
            <person name="Jackson L.J."/>
            <person name="Javaid M.J."/>
            <person name="Jhangiani S.J."/>
            <person name="Johnson A.J."/>
            <person name="Johnson B.J."/>
            <person name="Jones J.J."/>
            <person name="Joshi V.J."/>
            <person name="Kalu J.K."/>
            <person name="Khan N.K."/>
            <person name="Korchina V.K."/>
            <person name="Kovar C.K."/>
            <person name="Lago L.L."/>
            <person name="Lara F.L."/>
            <person name="Le T.-K.L."/>
            <person name="Lee S.L."/>
            <person name="Legall-Iii F.L."/>
            <person name="Lemon S.L."/>
            <person name="Liu J.L."/>
            <person name="Liu Y.-S.L."/>
            <person name="Liyanage D.L."/>
            <person name="Lopez J.L."/>
            <person name="Lorensuhewa L.L."/>
            <person name="Mata R.M."/>
            <person name="Mathew T.M."/>
            <person name="Mercado C.M."/>
            <person name="Mercado I.M."/>
            <person name="Morales K.M."/>
            <person name="Morgan M.M."/>
            <person name="Munidasa M.M."/>
            <person name="Ngo D.N."/>
            <person name="Nguyen L.N."/>
            <person name="Nguyen T.N."/>
            <person name="Nguyen N.N."/>
            <person name="Obregon M.O."/>
            <person name="Okwuonu G.O."/>
            <person name="Ongeri F.O."/>
            <person name="Onwere C.O."/>
            <person name="Osifeso I.O."/>
            <person name="Parra A.P."/>
            <person name="Patil S.P."/>
            <person name="Perez A.P."/>
            <person name="Perez Y.P."/>
            <person name="Pham C.P."/>
            <person name="Pu L.-L.P."/>
            <person name="Puazo M.P."/>
            <person name="Quiroz J.Q."/>
            <person name="Rouhana J.R."/>
            <person name="Ruiz M.R."/>
            <person name="Ruiz S.-J.R."/>
            <person name="Saada N.S."/>
            <person name="Santibanez J.S."/>
            <person name="Scheel M.S."/>
            <person name="Schneider B.S."/>
            <person name="Simmons D.S."/>
            <person name="Sisson I.S."/>
            <person name="Tang L.-Y.T."/>
            <person name="Thornton R.T."/>
            <person name="Tisius J.T."/>
            <person name="Toledanes G.T."/>
            <person name="Trejos Z.T."/>
            <person name="Usmani K.U."/>
            <person name="Varghese R.V."/>
            <person name="Vattathil S.V."/>
            <person name="Vee V.V."/>
            <person name="Walker D.W."/>
            <person name="Weissenberger G.W."/>
            <person name="White C.W."/>
            <person name="Williams A.W."/>
            <person name="Woodworth J.W."/>
            <person name="Wright R.W."/>
            <person name="Zhu Y.Z."/>
            <person name="Han Y.H."/>
            <person name="Newsham I.N."/>
            <person name="Nazareth L.N."/>
            <person name="Worley K.W."/>
            <person name="Muzny D.M."/>
            <person name="Rogers J.R."/>
            <person name="Gibbs R.G."/>
        </authorList>
    </citation>
    <scope>NUCLEOTIDE SEQUENCE [LARGE SCALE GENOMIC DNA]</scope>
</reference>
<dbReference type="AlphaFoldDB" id="A0A8I5NAW3"/>
<keyword evidence="2" id="KW-1185">Reference proteome</keyword>
<reference evidence="1" key="3">
    <citation type="submission" date="2025-09" db="UniProtKB">
        <authorList>
            <consortium name="Ensembl"/>
        </authorList>
    </citation>
    <scope>IDENTIFICATION</scope>
</reference>